<evidence type="ECO:0000256" key="1">
    <source>
        <dbReference type="SAM" id="Coils"/>
    </source>
</evidence>
<proteinExistence type="predicted"/>
<reference evidence="2 3" key="1">
    <citation type="submission" date="2017-12" db="EMBL/GenBank/DDBJ databases">
        <authorList>
            <person name="Lestochi C.V."/>
            <person name="Miller K.C."/>
            <person name="Miller J.S."/>
            <person name="Stanton M.L."/>
            <person name="Broussard G.W."/>
        </authorList>
    </citation>
    <scope>NUCLEOTIDE SEQUENCE [LARGE SCALE GENOMIC DNA]</scope>
</reference>
<keyword evidence="3" id="KW-1185">Reference proteome</keyword>
<keyword evidence="1" id="KW-0175">Coiled coil</keyword>
<feature type="coiled-coil region" evidence="1">
    <location>
        <begin position="170"/>
        <end position="197"/>
    </location>
</feature>
<evidence type="ECO:0000313" key="3">
    <source>
        <dbReference type="Proteomes" id="UP000240819"/>
    </source>
</evidence>
<gene>
    <name evidence="2" type="ORF">CETO_137</name>
</gene>
<protein>
    <submittedName>
        <fullName evidence="2">Uncharacterized protein</fullName>
    </submittedName>
</protein>
<evidence type="ECO:0000313" key="2">
    <source>
        <dbReference type="EMBL" id="AUG85119.1"/>
    </source>
</evidence>
<name>A0A2H5BGN3_9CAUD</name>
<dbReference type="Proteomes" id="UP000240819">
    <property type="component" value="Segment"/>
</dbReference>
<organism evidence="2 3">
    <name type="scientific">Vibrio phage Ceto</name>
    <dbReference type="NCBI Taxonomy" id="2570300"/>
    <lineage>
        <taxon>Viruses</taxon>
        <taxon>Duplodnaviria</taxon>
        <taxon>Heunggongvirae</taxon>
        <taxon>Uroviricota</taxon>
        <taxon>Caudoviricetes</taxon>
        <taxon>Demerecviridae</taxon>
        <taxon>Ermolyevavirinae</taxon>
        <taxon>Cetovirus</taxon>
        <taxon>Cetovirus ceto</taxon>
    </lineage>
</organism>
<accession>A0A2H5BGN3</accession>
<sequence>MQITVTKALTEIKKLDKQIAKHTQRGQFILTATRGRVAGFASVEEAGKTVKSNFDKIQALMKRRANIKAKVTASNAATKLTIAGSEMTVAEAIERKDSIEMEENLLQVMKNQFNQAVNKQVRHESQVQDEIDRKVEQVFGNAKKIDTNDGTYKAIREQVEAANKFELVDTNKLADQIEQLEDRIDDFRANVDVELSVSNATTNIEIDD</sequence>
<dbReference type="EMBL" id="MG649966">
    <property type="protein sequence ID" value="AUG85119.1"/>
    <property type="molecule type" value="Genomic_DNA"/>
</dbReference>